<evidence type="ECO:0000313" key="7">
    <source>
        <dbReference type="Proteomes" id="UP000260812"/>
    </source>
</evidence>
<dbReference type="InterPro" id="IPR018062">
    <property type="entry name" value="HTH_AraC-typ_CS"/>
</dbReference>
<keyword evidence="2" id="KW-0238">DNA-binding</keyword>
<reference evidence="5 8" key="1">
    <citation type="submission" date="2018-08" db="EMBL/GenBank/DDBJ databases">
        <title>A genome reference for cultivated species of the human gut microbiota.</title>
        <authorList>
            <person name="Zou Y."/>
            <person name="Xue W."/>
            <person name="Luo G."/>
        </authorList>
    </citation>
    <scope>NUCLEOTIDE SEQUENCE [LARGE SCALE GENOMIC DNA]</scope>
    <source>
        <strain evidence="6 8">AF26-4BH</strain>
        <strain evidence="5">TF05-5AC</strain>
    </source>
</reference>
<dbReference type="GeneID" id="97985518"/>
<proteinExistence type="predicted"/>
<dbReference type="PANTHER" id="PTHR43280:SF2">
    <property type="entry name" value="HTH-TYPE TRANSCRIPTIONAL REGULATOR EXSA"/>
    <property type="match status" value="1"/>
</dbReference>
<dbReference type="InterPro" id="IPR018060">
    <property type="entry name" value="HTH_AraC"/>
</dbReference>
<dbReference type="PRINTS" id="PR00032">
    <property type="entry name" value="HTHARAC"/>
</dbReference>
<evidence type="ECO:0000256" key="3">
    <source>
        <dbReference type="ARBA" id="ARBA00023163"/>
    </source>
</evidence>
<sequence length="281" mass="32556">MKVQFDKEKLMVLLRHYHTITGMRVGIYDLHFSEICAYPVGHSGFCRLIRSTQAGLNSCRLCDAAAFAQAKQQRKLLIYRCHAGLTEVIAPVFGQDQVIGYLMLGQMRTYNDSEKQWWQLKQSLLKEQMEIDYLKSVFLKMKSVSDKEIESYAYILQACASYIWMDQTIRLQQEELSSRLEQYIERHLDGDLCLPSLAQELDVGKTTLYHCSKEYFGIAPGKLVQKKRLDKAKQLLLQSDCSIAEIAAQVGIPDYNYFAKLFRRQEGMSPSKYRRRSFTEP</sequence>
<organism evidence="5 7">
    <name type="scientific">Eisenbergiella massiliensis</name>
    <dbReference type="NCBI Taxonomy" id="1720294"/>
    <lineage>
        <taxon>Bacteria</taxon>
        <taxon>Bacillati</taxon>
        <taxon>Bacillota</taxon>
        <taxon>Clostridia</taxon>
        <taxon>Lachnospirales</taxon>
        <taxon>Lachnospiraceae</taxon>
        <taxon>Eisenbergiella</taxon>
    </lineage>
</organism>
<dbReference type="PROSITE" id="PS01124">
    <property type="entry name" value="HTH_ARAC_FAMILY_2"/>
    <property type="match status" value="1"/>
</dbReference>
<evidence type="ECO:0000313" key="6">
    <source>
        <dbReference type="EMBL" id="RGE71631.1"/>
    </source>
</evidence>
<dbReference type="Pfam" id="PF10114">
    <property type="entry name" value="PocR"/>
    <property type="match status" value="1"/>
</dbReference>
<dbReference type="EMBL" id="QVLV01000001">
    <property type="protein sequence ID" value="RGE64962.1"/>
    <property type="molecule type" value="Genomic_DNA"/>
</dbReference>
<dbReference type="Pfam" id="PF12833">
    <property type="entry name" value="HTH_18"/>
    <property type="match status" value="1"/>
</dbReference>
<feature type="domain" description="HTH araC/xylS-type" evidence="4">
    <location>
        <begin position="178"/>
        <end position="276"/>
    </location>
</feature>
<dbReference type="RefSeq" id="WP_025488117.1">
    <property type="nucleotide sequence ID" value="NZ_CALBAU010000051.1"/>
</dbReference>
<evidence type="ECO:0000259" key="4">
    <source>
        <dbReference type="PROSITE" id="PS01124"/>
    </source>
</evidence>
<keyword evidence="1" id="KW-0805">Transcription regulation</keyword>
<protein>
    <submittedName>
        <fullName evidence="5">Helix-turn-helix domain-containing protein</fullName>
    </submittedName>
</protein>
<accession>A0A3E3ID48</accession>
<dbReference type="PROSITE" id="PS00041">
    <property type="entry name" value="HTH_ARAC_FAMILY_1"/>
    <property type="match status" value="1"/>
</dbReference>
<evidence type="ECO:0000313" key="8">
    <source>
        <dbReference type="Proteomes" id="UP000261166"/>
    </source>
</evidence>
<dbReference type="Gene3D" id="1.10.10.60">
    <property type="entry name" value="Homeodomain-like"/>
    <property type="match status" value="1"/>
</dbReference>
<dbReference type="GO" id="GO:0003700">
    <property type="term" value="F:DNA-binding transcription factor activity"/>
    <property type="evidence" value="ECO:0007669"/>
    <property type="project" value="InterPro"/>
</dbReference>
<keyword evidence="3" id="KW-0804">Transcription</keyword>
<dbReference type="EMBL" id="QVLU01000009">
    <property type="protein sequence ID" value="RGE71631.1"/>
    <property type="molecule type" value="Genomic_DNA"/>
</dbReference>
<evidence type="ECO:0000256" key="1">
    <source>
        <dbReference type="ARBA" id="ARBA00023015"/>
    </source>
</evidence>
<dbReference type="OrthoDB" id="1650670at2"/>
<evidence type="ECO:0000256" key="2">
    <source>
        <dbReference type="ARBA" id="ARBA00023125"/>
    </source>
</evidence>
<dbReference type="GO" id="GO:0043565">
    <property type="term" value="F:sequence-specific DNA binding"/>
    <property type="evidence" value="ECO:0007669"/>
    <property type="project" value="InterPro"/>
</dbReference>
<name>A0A3E3ID48_9FIRM</name>
<dbReference type="PANTHER" id="PTHR43280">
    <property type="entry name" value="ARAC-FAMILY TRANSCRIPTIONAL REGULATOR"/>
    <property type="match status" value="1"/>
</dbReference>
<evidence type="ECO:0000313" key="5">
    <source>
        <dbReference type="EMBL" id="RGE64962.1"/>
    </source>
</evidence>
<dbReference type="InterPro" id="IPR020449">
    <property type="entry name" value="Tscrpt_reg_AraC-type_HTH"/>
</dbReference>
<keyword evidence="7" id="KW-1185">Reference proteome</keyword>
<dbReference type="InterPro" id="IPR009057">
    <property type="entry name" value="Homeodomain-like_sf"/>
</dbReference>
<dbReference type="SMART" id="SM00342">
    <property type="entry name" value="HTH_ARAC"/>
    <property type="match status" value="1"/>
</dbReference>
<dbReference type="SUPFAM" id="SSF46689">
    <property type="entry name" value="Homeodomain-like"/>
    <property type="match status" value="1"/>
</dbReference>
<comment type="caution">
    <text evidence="5">The sequence shown here is derived from an EMBL/GenBank/DDBJ whole genome shotgun (WGS) entry which is preliminary data.</text>
</comment>
<dbReference type="Proteomes" id="UP000261166">
    <property type="component" value="Unassembled WGS sequence"/>
</dbReference>
<dbReference type="AlphaFoldDB" id="A0A3E3ID48"/>
<gene>
    <name evidence="6" type="ORF">DWY69_11325</name>
    <name evidence="5" type="ORF">DXC51_01115</name>
</gene>
<dbReference type="Proteomes" id="UP000260812">
    <property type="component" value="Unassembled WGS sequence"/>
</dbReference>
<dbReference type="InterPro" id="IPR018771">
    <property type="entry name" value="PocR_dom"/>
</dbReference>